<dbReference type="Proteomes" id="UP000011682">
    <property type="component" value="Unassembled WGS sequence"/>
</dbReference>
<comment type="caution">
    <text evidence="2">The sequence shown here is derived from an EMBL/GenBank/DDBJ whole genome shotgun (WGS) entry which is preliminary data.</text>
</comment>
<dbReference type="AlphaFoldDB" id="S9R8H9"/>
<reference evidence="2" key="1">
    <citation type="submission" date="2013-05" db="EMBL/GenBank/DDBJ databases">
        <title>Genome assembly of Cystobacter fuscus DSM 2262.</title>
        <authorList>
            <person name="Sharma G."/>
            <person name="Khatri I."/>
            <person name="Kaur C."/>
            <person name="Mayilraj S."/>
            <person name="Subramanian S."/>
        </authorList>
    </citation>
    <scope>NUCLEOTIDE SEQUENCE [LARGE SCALE GENOMIC DNA]</scope>
    <source>
        <strain evidence="2">DSM 2262</strain>
    </source>
</reference>
<evidence type="ECO:0000313" key="3">
    <source>
        <dbReference type="Proteomes" id="UP000011682"/>
    </source>
</evidence>
<dbReference type="EMBL" id="ANAH02000001">
    <property type="protein sequence ID" value="EPX65408.1"/>
    <property type="molecule type" value="Genomic_DNA"/>
</dbReference>
<organism evidence="2 3">
    <name type="scientific">Cystobacter fuscus (strain ATCC 25194 / DSM 2262 / NBRC 100088 / M29)</name>
    <dbReference type="NCBI Taxonomy" id="1242864"/>
    <lineage>
        <taxon>Bacteria</taxon>
        <taxon>Pseudomonadati</taxon>
        <taxon>Myxococcota</taxon>
        <taxon>Myxococcia</taxon>
        <taxon>Myxococcales</taxon>
        <taxon>Cystobacterineae</taxon>
        <taxon>Archangiaceae</taxon>
        <taxon>Cystobacter</taxon>
    </lineage>
</organism>
<evidence type="ECO:0000256" key="1">
    <source>
        <dbReference type="SAM" id="MobiDB-lite"/>
    </source>
</evidence>
<proteinExistence type="predicted"/>
<evidence type="ECO:0000313" key="2">
    <source>
        <dbReference type="EMBL" id="EPX65408.1"/>
    </source>
</evidence>
<accession>S9R8H9</accession>
<gene>
    <name evidence="2" type="ORF">D187_000834</name>
</gene>
<sequence length="44" mass="4738">MTHPSLPARRLGRGKRGRRTLTHGSRGNTASPAHQTGGHLLPGW</sequence>
<feature type="region of interest" description="Disordered" evidence="1">
    <location>
        <begin position="1"/>
        <end position="44"/>
    </location>
</feature>
<feature type="compositionally biased region" description="Basic residues" evidence="1">
    <location>
        <begin position="10"/>
        <end position="21"/>
    </location>
</feature>
<protein>
    <submittedName>
        <fullName evidence="2">Uncharacterized protein</fullName>
    </submittedName>
</protein>
<keyword evidence="3" id="KW-1185">Reference proteome</keyword>
<feature type="compositionally biased region" description="Polar residues" evidence="1">
    <location>
        <begin position="22"/>
        <end position="34"/>
    </location>
</feature>
<name>S9R8H9_CYSF2</name>